<sequence length="77" mass="8327">SSRVLHQVLHEDLINMVSMSSSVKAESEDVGEGFDGQREKQGTTLKEEADTLDEGCHSDGAALSSFSPLDHNGIPLW</sequence>
<organism evidence="2 3">
    <name type="scientific">Ilyodon furcidens</name>
    <name type="common">goldbreast splitfin</name>
    <dbReference type="NCBI Taxonomy" id="33524"/>
    <lineage>
        <taxon>Eukaryota</taxon>
        <taxon>Metazoa</taxon>
        <taxon>Chordata</taxon>
        <taxon>Craniata</taxon>
        <taxon>Vertebrata</taxon>
        <taxon>Euteleostomi</taxon>
        <taxon>Actinopterygii</taxon>
        <taxon>Neopterygii</taxon>
        <taxon>Teleostei</taxon>
        <taxon>Neoteleostei</taxon>
        <taxon>Acanthomorphata</taxon>
        <taxon>Ovalentaria</taxon>
        <taxon>Atherinomorphae</taxon>
        <taxon>Cyprinodontiformes</taxon>
        <taxon>Goodeidae</taxon>
        <taxon>Ilyodon</taxon>
    </lineage>
</organism>
<protein>
    <submittedName>
        <fullName evidence="2">Uncharacterized protein</fullName>
    </submittedName>
</protein>
<feature type="compositionally biased region" description="Basic and acidic residues" evidence="1">
    <location>
        <begin position="35"/>
        <end position="46"/>
    </location>
</feature>
<feature type="non-terminal residue" evidence="2">
    <location>
        <position position="1"/>
    </location>
</feature>
<evidence type="ECO:0000313" key="2">
    <source>
        <dbReference type="EMBL" id="MEQ2236649.1"/>
    </source>
</evidence>
<reference evidence="2 3" key="1">
    <citation type="submission" date="2021-06" db="EMBL/GenBank/DDBJ databases">
        <authorList>
            <person name="Palmer J.M."/>
        </authorList>
    </citation>
    <scope>NUCLEOTIDE SEQUENCE [LARGE SCALE GENOMIC DNA]</scope>
    <source>
        <strain evidence="3">if_2019</strain>
        <tissue evidence="2">Muscle</tissue>
    </source>
</reference>
<dbReference type="EMBL" id="JAHRIQ010047610">
    <property type="protein sequence ID" value="MEQ2236649.1"/>
    <property type="molecule type" value="Genomic_DNA"/>
</dbReference>
<gene>
    <name evidence="2" type="ORF">ILYODFUR_014822</name>
</gene>
<feature type="region of interest" description="Disordered" evidence="1">
    <location>
        <begin position="24"/>
        <end position="46"/>
    </location>
</feature>
<name>A0ABV0TV47_9TELE</name>
<evidence type="ECO:0000256" key="1">
    <source>
        <dbReference type="SAM" id="MobiDB-lite"/>
    </source>
</evidence>
<proteinExistence type="predicted"/>
<keyword evidence="3" id="KW-1185">Reference proteome</keyword>
<dbReference type="Proteomes" id="UP001482620">
    <property type="component" value="Unassembled WGS sequence"/>
</dbReference>
<comment type="caution">
    <text evidence="2">The sequence shown here is derived from an EMBL/GenBank/DDBJ whole genome shotgun (WGS) entry which is preliminary data.</text>
</comment>
<evidence type="ECO:0000313" key="3">
    <source>
        <dbReference type="Proteomes" id="UP001482620"/>
    </source>
</evidence>
<accession>A0ABV0TV47</accession>